<dbReference type="Pfam" id="PF13516">
    <property type="entry name" value="LRR_6"/>
    <property type="match status" value="3"/>
</dbReference>
<keyword evidence="1" id="KW-0833">Ubl conjugation pathway</keyword>
<dbReference type="InterPro" id="IPR006553">
    <property type="entry name" value="Leu-rich_rpt_Cys-con_subtyp"/>
</dbReference>
<keyword evidence="3" id="KW-1185">Reference proteome</keyword>
<dbReference type="InterPro" id="IPR001810">
    <property type="entry name" value="F-box_dom"/>
</dbReference>
<dbReference type="GeneID" id="101859379"/>
<dbReference type="SUPFAM" id="SSF81383">
    <property type="entry name" value="F-box domain"/>
    <property type="match status" value="1"/>
</dbReference>
<dbReference type="InterPro" id="IPR036047">
    <property type="entry name" value="F-box-like_dom_sf"/>
</dbReference>
<sequence>MEVLHDEVVSHILQFLSVSDRKEAALVSRKWYNASLHPQLQKDVIVKCQPPNQNCLPPTGLVQRKLTHLALGDWETNAMTEEQLVDLLSQCPNLVELDISRCNALFLSGKLLESEKDRNYLREVLSNVRELKLGCLRHMTDVTFLRLVYTMENLEKISLTSANMIFGSGMYDVNGSSSAMLNFSTFLKYVKEKASQLKKIDLSRTSVHDKALAALARTDGLLLDELVLQSCVELSDKGIKTLVTHQRSLQLLDLSGCKELGASKAFFANFTNLPKLHSLILRKCPKVGQCDIHSLVDISSLRNVDMGEALNLFDKDLIKGLCGPSQKLRSVSLPFCPDLNDMFVVSLCESNPNLTHLDLSSCLKLTDSSLHAITRNLTSLRSLRLAYCRGISDLGMLGYVPEHGLALHHVFDHDHEGCPCTRERESKIFRKPTGIIEQHNHCISKAHTKVENGEELHMLSNLTSLQILDLSYCPRITDFSIARAVNFRELRSLSLNSLPKMSDAAMKTVAQQNPSLETVSVRSNASITDVSVLELVSKCPRLASLDVSQCDGLTDKCLDSLITKAKRLRHLDISFCGNISQEKVAVLEQRLPNVKVIFRPYVY</sequence>
<dbReference type="Pfam" id="PF12937">
    <property type="entry name" value="F-box-like"/>
    <property type="match status" value="1"/>
</dbReference>
<name>A0ABM0JDR2_APLCA</name>
<evidence type="ECO:0000313" key="3">
    <source>
        <dbReference type="Proteomes" id="UP000694888"/>
    </source>
</evidence>
<proteinExistence type="predicted"/>
<organism evidence="3 4">
    <name type="scientific">Aplysia californica</name>
    <name type="common">California sea hare</name>
    <dbReference type="NCBI Taxonomy" id="6500"/>
    <lineage>
        <taxon>Eukaryota</taxon>
        <taxon>Metazoa</taxon>
        <taxon>Spiralia</taxon>
        <taxon>Lophotrochozoa</taxon>
        <taxon>Mollusca</taxon>
        <taxon>Gastropoda</taxon>
        <taxon>Heterobranchia</taxon>
        <taxon>Euthyneura</taxon>
        <taxon>Tectipleura</taxon>
        <taxon>Aplysiida</taxon>
        <taxon>Aplysioidea</taxon>
        <taxon>Aplysiidae</taxon>
        <taxon>Aplysia</taxon>
    </lineage>
</organism>
<reference evidence="4" key="1">
    <citation type="submission" date="2025-08" db="UniProtKB">
        <authorList>
            <consortium name="RefSeq"/>
        </authorList>
    </citation>
    <scope>IDENTIFICATION</scope>
</reference>
<dbReference type="Gene3D" id="3.80.10.10">
    <property type="entry name" value="Ribonuclease Inhibitor"/>
    <property type="match status" value="4"/>
</dbReference>
<dbReference type="PANTHER" id="PTHR13318:SF169">
    <property type="entry name" value="F-BOX AND LEUCINE-RICH REPEAT PROTEIN 9"/>
    <property type="match status" value="1"/>
</dbReference>
<gene>
    <name evidence="4" type="primary">LOC101859379</name>
</gene>
<dbReference type="SUPFAM" id="SSF52058">
    <property type="entry name" value="L domain-like"/>
    <property type="match status" value="1"/>
</dbReference>
<dbReference type="InterPro" id="IPR032675">
    <property type="entry name" value="LRR_dom_sf"/>
</dbReference>
<dbReference type="SMART" id="SM00367">
    <property type="entry name" value="LRR_CC"/>
    <property type="match status" value="13"/>
</dbReference>
<protein>
    <submittedName>
        <fullName evidence="4">Dynein regulatory complex subunit 6 isoform X2</fullName>
    </submittedName>
</protein>
<evidence type="ECO:0000313" key="4">
    <source>
        <dbReference type="RefSeq" id="XP_005091325.1"/>
    </source>
</evidence>
<dbReference type="PANTHER" id="PTHR13318">
    <property type="entry name" value="PARTNER OF PAIRED, ISOFORM B-RELATED"/>
    <property type="match status" value="1"/>
</dbReference>
<accession>A0ABM0JDR2</accession>
<evidence type="ECO:0000259" key="2">
    <source>
        <dbReference type="Pfam" id="PF12937"/>
    </source>
</evidence>
<feature type="domain" description="F-box" evidence="2">
    <location>
        <begin position="6"/>
        <end position="40"/>
    </location>
</feature>
<dbReference type="Proteomes" id="UP000694888">
    <property type="component" value="Unplaced"/>
</dbReference>
<evidence type="ECO:0000256" key="1">
    <source>
        <dbReference type="ARBA" id="ARBA00022786"/>
    </source>
</evidence>
<dbReference type="RefSeq" id="XP_005091325.1">
    <property type="nucleotide sequence ID" value="XM_005091268.3"/>
</dbReference>
<dbReference type="InterPro" id="IPR001611">
    <property type="entry name" value="Leu-rich_rpt"/>
</dbReference>